<name>A0A4R4V2P7_9PSEU</name>
<dbReference type="SUPFAM" id="SSF52096">
    <property type="entry name" value="ClpP/crotonase"/>
    <property type="match status" value="1"/>
</dbReference>
<protein>
    <submittedName>
        <fullName evidence="1">Enoyl-CoA hydratase/isomerase family protein</fullName>
    </submittedName>
</protein>
<dbReference type="Proteomes" id="UP000295674">
    <property type="component" value="Unassembled WGS sequence"/>
</dbReference>
<dbReference type="Gene3D" id="3.90.226.10">
    <property type="entry name" value="2-enoyl-CoA Hydratase, Chain A, domain 1"/>
    <property type="match status" value="1"/>
</dbReference>
<dbReference type="GO" id="GO:0016853">
    <property type="term" value="F:isomerase activity"/>
    <property type="evidence" value="ECO:0007669"/>
    <property type="project" value="UniProtKB-KW"/>
</dbReference>
<gene>
    <name evidence="1" type="ORF">E1181_29625</name>
</gene>
<proteinExistence type="predicted"/>
<reference evidence="1 2" key="1">
    <citation type="submission" date="2019-03" db="EMBL/GenBank/DDBJ databases">
        <title>Draft genome sequences of novel Actinobacteria.</title>
        <authorList>
            <person name="Sahin N."/>
            <person name="Ay H."/>
            <person name="Saygin H."/>
        </authorList>
    </citation>
    <scope>NUCLEOTIDE SEQUENCE [LARGE SCALE GENOMIC DNA]</scope>
    <source>
        <strain evidence="1 2">16K309</strain>
    </source>
</reference>
<dbReference type="PANTHER" id="PTHR43459:SF1">
    <property type="entry name" value="EG:BACN32G11.4 PROTEIN"/>
    <property type="match status" value="1"/>
</dbReference>
<dbReference type="InterPro" id="IPR029045">
    <property type="entry name" value="ClpP/crotonase-like_dom_sf"/>
</dbReference>
<dbReference type="Pfam" id="PF00378">
    <property type="entry name" value="ECH_1"/>
    <property type="match status" value="1"/>
</dbReference>
<keyword evidence="1" id="KW-0413">Isomerase</keyword>
<sequence length="231" mass="24060">MNAITVELGLQLENALCELAERVNVIVVRGAGGNFSVGGDFHELERLRAAGPEALRPLFENFGRACAAISGLPVPVVAVVEGNATAGGFELMQASDIALVRADAKLADNHANFGQVPGGGSSQRLPRLIGRQRALGHILSGERLSGEQAAEWGLAYRSFAPDAFEEGVAAFVERLAGKDRTALGKIKRLVHDGLKMPLVDGLAKELATVIDHVGGDAAGAGITSFTRSEGA</sequence>
<dbReference type="AlphaFoldDB" id="A0A4R4V2P7"/>
<evidence type="ECO:0000313" key="2">
    <source>
        <dbReference type="Proteomes" id="UP000295674"/>
    </source>
</evidence>
<dbReference type="PANTHER" id="PTHR43459">
    <property type="entry name" value="ENOYL-COA HYDRATASE"/>
    <property type="match status" value="1"/>
</dbReference>
<dbReference type="CDD" id="cd06558">
    <property type="entry name" value="crotonase-like"/>
    <property type="match status" value="1"/>
</dbReference>
<evidence type="ECO:0000313" key="1">
    <source>
        <dbReference type="EMBL" id="TDC99388.1"/>
    </source>
</evidence>
<dbReference type="EMBL" id="SMKS01000099">
    <property type="protein sequence ID" value="TDC99388.1"/>
    <property type="molecule type" value="Genomic_DNA"/>
</dbReference>
<keyword evidence="2" id="KW-1185">Reference proteome</keyword>
<organism evidence="1 2">
    <name type="scientific">Saccharopolyspora terrae</name>
    <dbReference type="NCBI Taxonomy" id="2530384"/>
    <lineage>
        <taxon>Bacteria</taxon>
        <taxon>Bacillati</taxon>
        <taxon>Actinomycetota</taxon>
        <taxon>Actinomycetes</taxon>
        <taxon>Pseudonocardiales</taxon>
        <taxon>Pseudonocardiaceae</taxon>
        <taxon>Saccharopolyspora</taxon>
    </lineage>
</organism>
<dbReference type="InterPro" id="IPR001753">
    <property type="entry name" value="Enoyl-CoA_hydra/iso"/>
</dbReference>
<accession>A0A4R4V2P7</accession>
<comment type="caution">
    <text evidence="1">The sequence shown here is derived from an EMBL/GenBank/DDBJ whole genome shotgun (WGS) entry which is preliminary data.</text>
</comment>
<dbReference type="OrthoDB" id="8452484at2"/>